<feature type="chain" id="PRO_5046706154" evidence="1">
    <location>
        <begin position="20"/>
        <end position="135"/>
    </location>
</feature>
<proteinExistence type="predicted"/>
<dbReference type="Proteomes" id="UP001236258">
    <property type="component" value="Unassembled WGS sequence"/>
</dbReference>
<accession>A0ABT9GL48</accession>
<dbReference type="RefSeq" id="WP_305943910.1">
    <property type="nucleotide sequence ID" value="NZ_JAUZVY010000001.1"/>
</dbReference>
<evidence type="ECO:0000256" key="1">
    <source>
        <dbReference type="SAM" id="SignalP"/>
    </source>
</evidence>
<evidence type="ECO:0000313" key="3">
    <source>
        <dbReference type="Proteomes" id="UP001236258"/>
    </source>
</evidence>
<protein>
    <submittedName>
        <fullName evidence="2">Phosphate ABC transporter substrate-binding protein</fullName>
    </submittedName>
</protein>
<gene>
    <name evidence="2" type="ORF">Q3O59_01445</name>
</gene>
<keyword evidence="3" id="KW-1185">Reference proteome</keyword>
<sequence length="135" mass="14605">MLKYLSLVLLLLTHLSVYANLAVIVHPSQSLELGQDEVSRLFMGRAGEIAGVPLVPLNLTDAHPLKGQFDEVVLGRSSSQIKAYWSRLVFTGKGTPPKEVSSESEVMALVANNPNIIGYVALDKVDDSVRVAATF</sequence>
<keyword evidence="1" id="KW-0732">Signal</keyword>
<organism evidence="2 3">
    <name type="scientific">Alkalimonas delamerensis</name>
    <dbReference type="NCBI Taxonomy" id="265981"/>
    <lineage>
        <taxon>Bacteria</taxon>
        <taxon>Pseudomonadati</taxon>
        <taxon>Pseudomonadota</taxon>
        <taxon>Gammaproteobacteria</taxon>
        <taxon>Alkalimonas</taxon>
    </lineage>
</organism>
<evidence type="ECO:0000313" key="2">
    <source>
        <dbReference type="EMBL" id="MDP4527693.1"/>
    </source>
</evidence>
<dbReference type="EMBL" id="JAUZVY010000001">
    <property type="protein sequence ID" value="MDP4527693.1"/>
    <property type="molecule type" value="Genomic_DNA"/>
</dbReference>
<comment type="caution">
    <text evidence="2">The sequence shown here is derived from an EMBL/GenBank/DDBJ whole genome shotgun (WGS) entry which is preliminary data.</text>
</comment>
<reference evidence="2 3" key="1">
    <citation type="submission" date="2023-08" db="EMBL/GenBank/DDBJ databases">
        <authorList>
            <person name="Joshi A."/>
            <person name="Thite S."/>
        </authorList>
    </citation>
    <scope>NUCLEOTIDE SEQUENCE [LARGE SCALE GENOMIC DNA]</scope>
    <source>
        <strain evidence="2 3">1E1</strain>
    </source>
</reference>
<feature type="signal peptide" evidence="1">
    <location>
        <begin position="1"/>
        <end position="19"/>
    </location>
</feature>
<dbReference type="Gene3D" id="3.40.190.10">
    <property type="entry name" value="Periplasmic binding protein-like II"/>
    <property type="match status" value="1"/>
</dbReference>
<dbReference type="SUPFAM" id="SSF53850">
    <property type="entry name" value="Periplasmic binding protein-like II"/>
    <property type="match status" value="1"/>
</dbReference>
<name>A0ABT9GL48_9GAMM</name>